<organism evidence="1 2">
    <name type="scientific">Acinetobacter tandoii</name>
    <dbReference type="NCBI Taxonomy" id="202954"/>
    <lineage>
        <taxon>Bacteria</taxon>
        <taxon>Pseudomonadati</taxon>
        <taxon>Pseudomonadota</taxon>
        <taxon>Gammaproteobacteria</taxon>
        <taxon>Moraxellales</taxon>
        <taxon>Moraxellaceae</taxon>
        <taxon>Acinetobacter</taxon>
    </lineage>
</organism>
<dbReference type="EMBL" id="VXLD01000001">
    <property type="protein sequence ID" value="KAB1859953.1"/>
    <property type="molecule type" value="Genomic_DNA"/>
</dbReference>
<protein>
    <submittedName>
        <fullName evidence="1">Uncharacterized protein</fullName>
    </submittedName>
</protein>
<proteinExistence type="predicted"/>
<dbReference type="Proteomes" id="UP000325788">
    <property type="component" value="Unassembled WGS sequence"/>
</dbReference>
<name>A0A5N4WW33_9GAMM</name>
<gene>
    <name evidence="1" type="ORF">F4W09_02185</name>
</gene>
<sequence length="71" mass="7856">MIPHLKAGNPPADLEDLLETVGDSIEKLELFISAMSRMHYDDGIPSGEFNAIMCSLHLQVHEIQQQLAAKP</sequence>
<comment type="caution">
    <text evidence="1">The sequence shown here is derived from an EMBL/GenBank/DDBJ whole genome shotgun (WGS) entry which is preliminary data.</text>
</comment>
<accession>A0A5N4WW33</accession>
<dbReference type="AlphaFoldDB" id="A0A5N4WW33"/>
<dbReference type="RefSeq" id="WP_151503865.1">
    <property type="nucleotide sequence ID" value="NZ_VXLD01000001.1"/>
</dbReference>
<reference evidence="1 2" key="1">
    <citation type="submission" date="2019-09" db="EMBL/GenBank/DDBJ databases">
        <title>Draft genome sequence of Acinetobacter tandoii W4-4-4 isolated from environmental water sample.</title>
        <authorList>
            <person name="Wee S.K."/>
            <person name="Yan B."/>
            <person name="Mustaffa S.B."/>
            <person name="Yap E.P.H."/>
        </authorList>
    </citation>
    <scope>NUCLEOTIDE SEQUENCE [LARGE SCALE GENOMIC DNA]</scope>
    <source>
        <strain evidence="1 2">W4-4-4</strain>
    </source>
</reference>
<evidence type="ECO:0000313" key="2">
    <source>
        <dbReference type="Proteomes" id="UP000325788"/>
    </source>
</evidence>
<evidence type="ECO:0000313" key="1">
    <source>
        <dbReference type="EMBL" id="KAB1859953.1"/>
    </source>
</evidence>